<accession>A0ABU8AHV4</accession>
<evidence type="ECO:0000313" key="2">
    <source>
        <dbReference type="EMBL" id="MEH0633263.1"/>
    </source>
</evidence>
<evidence type="ECO:0000313" key="3">
    <source>
        <dbReference type="Proteomes" id="UP001310290"/>
    </source>
</evidence>
<evidence type="ECO:0000259" key="1">
    <source>
        <dbReference type="Pfam" id="PF04149"/>
    </source>
</evidence>
<organism evidence="2 3">
    <name type="scientific">Streptomyces bottropensis</name>
    <dbReference type="NCBI Taxonomy" id="42235"/>
    <lineage>
        <taxon>Bacteria</taxon>
        <taxon>Bacillati</taxon>
        <taxon>Actinomycetota</taxon>
        <taxon>Actinomycetes</taxon>
        <taxon>Kitasatosporales</taxon>
        <taxon>Streptomycetaceae</taxon>
        <taxon>Streptomyces</taxon>
    </lineage>
</organism>
<dbReference type="Pfam" id="PF04149">
    <property type="entry name" value="DUF397"/>
    <property type="match status" value="1"/>
</dbReference>
<dbReference type="InterPro" id="IPR007278">
    <property type="entry name" value="DUF397"/>
</dbReference>
<gene>
    <name evidence="2" type="ORF">QBA35_07740</name>
</gene>
<proteinExistence type="predicted"/>
<name>A0ABU8AHV4_9ACTN</name>
<dbReference type="EMBL" id="JARULZ010000001">
    <property type="protein sequence ID" value="MEH0633263.1"/>
    <property type="molecule type" value="Genomic_DNA"/>
</dbReference>
<dbReference type="Proteomes" id="UP001310290">
    <property type="component" value="Unassembled WGS sequence"/>
</dbReference>
<keyword evidence="3" id="KW-1185">Reference proteome</keyword>
<feature type="domain" description="DUF397" evidence="1">
    <location>
        <begin position="13"/>
        <end position="64"/>
    </location>
</feature>
<sequence>MRAVESEQALPQLVWRKSSYSSEEGGQCVEVATCSHTVYVQDSKDTARPRLVVGPDAWAVFVGYAVEQTG</sequence>
<protein>
    <submittedName>
        <fullName evidence="2">DUF397 domain-containing protein</fullName>
    </submittedName>
</protein>
<comment type="caution">
    <text evidence="2">The sequence shown here is derived from an EMBL/GenBank/DDBJ whole genome shotgun (WGS) entry which is preliminary data.</text>
</comment>
<reference evidence="2" key="1">
    <citation type="submission" date="2023-04" db="EMBL/GenBank/DDBJ databases">
        <title>Genomic diversity of scab-causing Streptomyces spp. in the province of Quebec, Canada.</title>
        <authorList>
            <person name="Biessy A."/>
            <person name="Cadieux M."/>
            <person name="Ciotola M."/>
            <person name="Filion M."/>
        </authorList>
    </citation>
    <scope>NUCLEOTIDE SEQUENCE</scope>
    <source>
        <strain evidence="2">B21-115</strain>
    </source>
</reference>